<comment type="caution">
    <text evidence="1">The sequence shown here is derived from an EMBL/GenBank/DDBJ whole genome shotgun (WGS) entry which is preliminary data.</text>
</comment>
<gene>
    <name evidence="1" type="ORF">K7X08_004530</name>
</gene>
<dbReference type="EMBL" id="JAJAGQ010000007">
    <property type="protein sequence ID" value="KAJ8557764.1"/>
    <property type="molecule type" value="Genomic_DNA"/>
</dbReference>
<evidence type="ECO:0000313" key="2">
    <source>
        <dbReference type="Proteomes" id="UP001152561"/>
    </source>
</evidence>
<reference evidence="2" key="1">
    <citation type="journal article" date="2023" name="Proc. Natl. Acad. Sci. U.S.A.">
        <title>Genomic and structural basis for evolution of tropane alkaloid biosynthesis.</title>
        <authorList>
            <person name="Wanga Y.-J."/>
            <person name="Taina T."/>
            <person name="Yua J.-Y."/>
            <person name="Lia J."/>
            <person name="Xua B."/>
            <person name="Chenc J."/>
            <person name="D'Auriad J.C."/>
            <person name="Huanga J.-P."/>
            <person name="Huanga S.-X."/>
        </authorList>
    </citation>
    <scope>NUCLEOTIDE SEQUENCE [LARGE SCALE GENOMIC DNA]</scope>
    <source>
        <strain evidence="2">cv. KIB-2019</strain>
    </source>
</reference>
<name>A0A9Q1MFA5_9SOLA</name>
<dbReference type="Proteomes" id="UP001152561">
    <property type="component" value="Unassembled WGS sequence"/>
</dbReference>
<sequence>MSDLHHCTTVRRRRSSINSPRSCVATSHYWRSMGSLEAFYSSIPSTTCGTVAVDNYTDELNYDQFCKSFGETDLIILQKFWRASIRMLTDCFINPCSKDLNITS</sequence>
<dbReference type="AlphaFoldDB" id="A0A9Q1MFA5"/>
<accession>A0A9Q1MFA5</accession>
<organism evidence="1 2">
    <name type="scientific">Anisodus acutangulus</name>
    <dbReference type="NCBI Taxonomy" id="402998"/>
    <lineage>
        <taxon>Eukaryota</taxon>
        <taxon>Viridiplantae</taxon>
        <taxon>Streptophyta</taxon>
        <taxon>Embryophyta</taxon>
        <taxon>Tracheophyta</taxon>
        <taxon>Spermatophyta</taxon>
        <taxon>Magnoliopsida</taxon>
        <taxon>eudicotyledons</taxon>
        <taxon>Gunneridae</taxon>
        <taxon>Pentapetalae</taxon>
        <taxon>asterids</taxon>
        <taxon>lamiids</taxon>
        <taxon>Solanales</taxon>
        <taxon>Solanaceae</taxon>
        <taxon>Solanoideae</taxon>
        <taxon>Hyoscyameae</taxon>
        <taxon>Anisodus</taxon>
    </lineage>
</organism>
<proteinExistence type="predicted"/>
<evidence type="ECO:0000313" key="1">
    <source>
        <dbReference type="EMBL" id="KAJ8557764.1"/>
    </source>
</evidence>
<keyword evidence="2" id="KW-1185">Reference proteome</keyword>
<protein>
    <submittedName>
        <fullName evidence="1">Uncharacterized protein</fullName>
    </submittedName>
</protein>